<dbReference type="EMBL" id="KV453853">
    <property type="protein sequence ID" value="ODV85196.1"/>
    <property type="molecule type" value="Genomic_DNA"/>
</dbReference>
<keyword evidence="2" id="KW-1185">Reference proteome</keyword>
<reference evidence="2" key="1">
    <citation type="submission" date="2016-04" db="EMBL/GenBank/DDBJ databases">
        <title>Comparative genomics of biotechnologically important yeasts.</title>
        <authorList>
            <consortium name="DOE Joint Genome Institute"/>
            <person name="Riley R."/>
            <person name="Haridas S."/>
            <person name="Wolfe K.H."/>
            <person name="Lopes M.R."/>
            <person name="Hittinger C.T."/>
            <person name="Goker M."/>
            <person name="Salamov A."/>
            <person name="Wisecaver J."/>
            <person name="Long T.M."/>
            <person name="Aerts A.L."/>
            <person name="Barry K."/>
            <person name="Choi C."/>
            <person name="Clum A."/>
            <person name="Coughlan A.Y."/>
            <person name="Deshpande S."/>
            <person name="Douglass A.P."/>
            <person name="Hanson S.J."/>
            <person name="Klenk H.-P."/>
            <person name="Labutti K."/>
            <person name="Lapidus A."/>
            <person name="Lindquist E."/>
            <person name="Lipzen A."/>
            <person name="Meier-Kolthoff J.P."/>
            <person name="Ohm R.A."/>
            <person name="Otillar R.P."/>
            <person name="Pangilinan J."/>
            <person name="Peng Y."/>
            <person name="Rokas A."/>
            <person name="Rosa C.A."/>
            <person name="Scheuner C."/>
            <person name="Sibirny A.A."/>
            <person name="Slot J.C."/>
            <person name="Stielow J.B."/>
            <person name="Sun H."/>
            <person name="Kurtzman C.P."/>
            <person name="Blackwell M."/>
            <person name="Grigoriev I.V."/>
            <person name="Jeffries T.W."/>
        </authorList>
    </citation>
    <scope>NUCLEOTIDE SEQUENCE [LARGE SCALE GENOMIC DNA]</scope>
    <source>
        <strain evidence="2">NRRL YB-2248</strain>
    </source>
</reference>
<dbReference type="PANTHER" id="PTHR28042">
    <property type="entry name" value="E3 UBIQUITIN-PROTEIN LIGASE COMPLEX SLX5-SLX8 SUBUNIT SLX5"/>
    <property type="match status" value="1"/>
</dbReference>
<evidence type="ECO:0008006" key="3">
    <source>
        <dbReference type="Google" id="ProtNLM"/>
    </source>
</evidence>
<name>A0A1E4T099_9ASCO</name>
<dbReference type="OrthoDB" id="4090114at2759"/>
<organism evidence="1 2">
    <name type="scientific">[Candida] arabinofermentans NRRL YB-2248</name>
    <dbReference type="NCBI Taxonomy" id="983967"/>
    <lineage>
        <taxon>Eukaryota</taxon>
        <taxon>Fungi</taxon>
        <taxon>Dikarya</taxon>
        <taxon>Ascomycota</taxon>
        <taxon>Saccharomycotina</taxon>
        <taxon>Pichiomycetes</taxon>
        <taxon>Pichiales</taxon>
        <taxon>Pichiaceae</taxon>
        <taxon>Ogataea</taxon>
        <taxon>Ogataea/Candida clade</taxon>
    </lineage>
</organism>
<dbReference type="PANTHER" id="PTHR28042:SF1">
    <property type="entry name" value="E3 UBIQUITIN-PROTEIN LIGASE COMPLEX SLX5-SLX8 SUBUNIT SLX5"/>
    <property type="match status" value="1"/>
</dbReference>
<dbReference type="STRING" id="983967.A0A1E4T099"/>
<protein>
    <recommendedName>
        <fullName evidence="3">Zinc finger C3HC4 RING-type domain-containing protein</fullName>
    </recommendedName>
</protein>
<sequence>MRQDDGGESEEIPRGIMDEIRRREQISEDMRINGRSRVADKMKVAAESKAEISGEMALMFTNALCTPDNDSLCILCGVELAEGIPEDYIPISDPEKMKSLVLVDKFPAPYQCCRKLTTIDRDLSMKIFFGKCGHVYCGRCVNNIVRNSKQGQRNNKNKRRKINYDKVSIASLDFDDPDICAPSKCVAGDCNRAFRGNYYFRELYR</sequence>
<evidence type="ECO:0000313" key="2">
    <source>
        <dbReference type="Proteomes" id="UP000094801"/>
    </source>
</evidence>
<dbReference type="Proteomes" id="UP000094801">
    <property type="component" value="Unassembled WGS sequence"/>
</dbReference>
<proteinExistence type="predicted"/>
<gene>
    <name evidence="1" type="ORF">CANARDRAFT_199407</name>
</gene>
<dbReference type="GO" id="GO:0004842">
    <property type="term" value="F:ubiquitin-protein transferase activity"/>
    <property type="evidence" value="ECO:0007669"/>
    <property type="project" value="TreeGrafter"/>
</dbReference>
<dbReference type="AlphaFoldDB" id="A0A1E4T099"/>
<accession>A0A1E4T099</accession>
<dbReference type="GO" id="GO:0033768">
    <property type="term" value="C:SUMO-targeted ubiquitin ligase complex"/>
    <property type="evidence" value="ECO:0007669"/>
    <property type="project" value="TreeGrafter"/>
</dbReference>
<evidence type="ECO:0000313" key="1">
    <source>
        <dbReference type="EMBL" id="ODV85196.1"/>
    </source>
</evidence>
<dbReference type="InterPro" id="IPR038886">
    <property type="entry name" value="E3_SLX5/Rfp1"/>
</dbReference>